<proteinExistence type="predicted"/>
<accession>A0A8J8MEX5</accession>
<sequence>MYKTKNLYNSMLLIIIILTIVLLTLVACSDNNKGSLDESNNDKESLQVESSEVIDKKITMETNSKSNDENSDLITLDKQDVKHIVKDNKRITRYYELSNTNVNNIDSISIEKDRFIIKSTNIDQNKIELINETCGDENRISFTKQISNDKSIFFAGYYNIGINSKEGIKVYSMYADDEINLYERLLSFDLTNAVGKKLINFDDLYFLGYEENNFTYLISFKPYDTNQYKMSLQGDILEIKKLVDGNFIIITQSKNELIFNLINEKCELIKATKLDLDDKLEYKGITQNAYNSLHLYLNYKNKNESQIINIYINDMDVNTQYAVPYKFEQILDVDNTYIFIVDDQSGNKSLVVCDRNYTVLDEIDFGIDKLSTISNLKFHKTYDVPQAFITGVVEYNNKSYFIKIELNKMEDYKTLIIPSKSQRINIDKDNHIYYTSGINSNDGFAFINFNTKTSIDVISDSPYFILENGLYRNINNLITKIKDIDLSNNGLKAFKIGDDCYCFYNHGEYLFTNSLQDNKNVEKFYDSVLINSLPPKSIYIDKSNNEALIKDEIHLYTLSYDNNKKIICNNINELGLNGEEIYKENSIILIYDENSIFSYDKMNNKLIKSDFSEPISWFKLYFSDNDIIIYSSNNVYKYSANTQKLTKVNIPDNDSSPYIREENGYLRVGNYYYDTVDGILKSYRLIEPKKFNGAIDNKYYYPTLNFEMENTSPNEITLYSTPFINYSIGNKKIKLIDYNTKEGITYILEYESNNLYKIKNNTLMKISNENIRNYDISKDYLAYTSNLINENLYLKNLINNKRDIIYSGSVLDIGICKENVYFLDIDDNNIYHYNVNNKASKQLTKTNDVKKIYYTDEYIIYQEPDKFYIMDKDNFEFIDSMEGNIMVIDDDKNRIYYDNFVLTLVYDLDSNINEVYSTTNLDCDGLLNDKLIGEVYYDGPGGIGVINKGDFDFYKDGNKDYKINAKYSISDIGVMYGLAYYIFENDTLKYHKLVDYNNYVEDEGKIYLYYDDDNIYYKWKESYSSEDYIWVQYNISTGNKQSVETIDKTNLNVVSGVPRGA</sequence>
<dbReference type="RefSeq" id="WP_212691625.1">
    <property type="nucleotide sequence ID" value="NZ_CP058561.1"/>
</dbReference>
<dbReference type="KEGG" id="vgu:HYG85_23160"/>
<name>A0A8J8MEX5_9FIRM</name>
<gene>
    <name evidence="1" type="ORF">HYG85_23160</name>
</gene>
<dbReference type="PROSITE" id="PS51257">
    <property type="entry name" value="PROKAR_LIPOPROTEIN"/>
    <property type="match status" value="1"/>
</dbReference>
<keyword evidence="2" id="KW-1185">Reference proteome</keyword>
<protein>
    <submittedName>
        <fullName evidence="1">Uncharacterized protein</fullName>
    </submittedName>
</protein>
<dbReference type="AlphaFoldDB" id="A0A8J8MEX5"/>
<reference evidence="1 2" key="1">
    <citation type="submission" date="2020-07" db="EMBL/GenBank/DDBJ databases">
        <title>Vallitalea guaymasensis genome.</title>
        <authorList>
            <person name="Postec A."/>
        </authorList>
    </citation>
    <scope>NUCLEOTIDE SEQUENCE [LARGE SCALE GENOMIC DNA]</scope>
    <source>
        <strain evidence="1 2">Ra1766G1</strain>
    </source>
</reference>
<organism evidence="1 2">
    <name type="scientific">Vallitalea guaymasensis</name>
    <dbReference type="NCBI Taxonomy" id="1185412"/>
    <lineage>
        <taxon>Bacteria</taxon>
        <taxon>Bacillati</taxon>
        <taxon>Bacillota</taxon>
        <taxon>Clostridia</taxon>
        <taxon>Lachnospirales</taxon>
        <taxon>Vallitaleaceae</taxon>
        <taxon>Vallitalea</taxon>
    </lineage>
</organism>
<evidence type="ECO:0000313" key="1">
    <source>
        <dbReference type="EMBL" id="QUH31666.1"/>
    </source>
</evidence>
<dbReference type="EMBL" id="CP058561">
    <property type="protein sequence ID" value="QUH31666.1"/>
    <property type="molecule type" value="Genomic_DNA"/>
</dbReference>
<dbReference type="Proteomes" id="UP000677305">
    <property type="component" value="Chromosome"/>
</dbReference>
<evidence type="ECO:0000313" key="2">
    <source>
        <dbReference type="Proteomes" id="UP000677305"/>
    </source>
</evidence>